<proteinExistence type="predicted"/>
<feature type="region of interest" description="Disordered" evidence="1">
    <location>
        <begin position="206"/>
        <end position="261"/>
    </location>
</feature>
<dbReference type="EMBL" id="BK032598">
    <property type="protein sequence ID" value="DAF50622.1"/>
    <property type="molecule type" value="Genomic_DNA"/>
</dbReference>
<reference evidence="2" key="1">
    <citation type="journal article" date="2021" name="Proc. Natl. Acad. Sci. U.S.A.">
        <title>A Catalog of Tens of Thousands of Viruses from Human Metagenomes Reveals Hidden Associations with Chronic Diseases.</title>
        <authorList>
            <person name="Tisza M.J."/>
            <person name="Buck C.B."/>
        </authorList>
    </citation>
    <scope>NUCLEOTIDE SEQUENCE</scope>
    <source>
        <strain evidence="2">CtqZP6</strain>
    </source>
</reference>
<feature type="compositionally biased region" description="Basic and acidic residues" evidence="1">
    <location>
        <begin position="206"/>
        <end position="220"/>
    </location>
</feature>
<feature type="compositionally biased region" description="Acidic residues" evidence="1">
    <location>
        <begin position="231"/>
        <end position="243"/>
    </location>
</feature>
<evidence type="ECO:0000313" key="2">
    <source>
        <dbReference type="EMBL" id="DAF50622.1"/>
    </source>
</evidence>
<evidence type="ECO:0000256" key="1">
    <source>
        <dbReference type="SAM" id="MobiDB-lite"/>
    </source>
</evidence>
<organism evidence="2">
    <name type="scientific">Phage sp. ctqZP6</name>
    <dbReference type="NCBI Taxonomy" id="2828010"/>
    <lineage>
        <taxon>Viruses</taxon>
    </lineage>
</organism>
<accession>A0A8S5SI35</accession>
<name>A0A8S5SI35_9VIRU</name>
<sequence length="521" mass="60825">MLPTFIEIENILKTLPVGYYIGRNVPLKLTNENGSYYVPMDDEAYISYPMLNNVMTKIESKLNDENIERLTRTLTYHEISHAFITPKSLSMNKIVNVFEDERIESMCRNYYKGVDFKELLMLVNDWDGKTEPAHDTPFSVWYSLVRYHLGKPRFLIKVAALLKKYRKLHRFSNYWSYYNYKDEIMALYREVEEDFLKDELEKQRKAEEEARAADEEKQKNDNTGMSMNAGDDNDAEESDEMNETEFNAVGQSEVSPEELREKQLEEQLNEMSDEELQELFENITRAADEEVKKLFENSQVYVNPGVQERLANIILANKKVTKSNASAINAYSGVFDPRSVIRDDYKWFVQQNRQGNVKQFSKIKLNLFIDNSGSFDSNETIVNQLLFALKKLEQQEPNFTFDLITMNTKFELKKKNERELHCDGGNDIPAYSEGIIKKVQDRQSMNYNIVLFDGDALSNPTEGRSGKQFKRFNMPNTVMILEDSNRKYAETYCKGIKRIYTRRYAAELIDQVCVALSFLLK</sequence>
<protein>
    <submittedName>
        <fullName evidence="2">Cobalamin biosynthesis protein</fullName>
    </submittedName>
</protein>